<feature type="domain" description="Isochorismatase-like" evidence="2">
    <location>
        <begin position="14"/>
        <end position="185"/>
    </location>
</feature>
<evidence type="ECO:0000256" key="1">
    <source>
        <dbReference type="ARBA" id="ARBA00022801"/>
    </source>
</evidence>
<dbReference type="Gene3D" id="3.40.50.850">
    <property type="entry name" value="Isochorismatase-like"/>
    <property type="match status" value="1"/>
</dbReference>
<dbReference type="AlphaFoldDB" id="A0A318ITQ0"/>
<dbReference type="RefSeq" id="WP_245937097.1">
    <property type="nucleotide sequence ID" value="NZ_QJKB01000017.1"/>
</dbReference>
<dbReference type="SUPFAM" id="SSF52499">
    <property type="entry name" value="Isochorismatase-like hydrolases"/>
    <property type="match status" value="1"/>
</dbReference>
<keyword evidence="1" id="KW-0378">Hydrolase</keyword>
<name>A0A318ITQ0_9BURK</name>
<reference evidence="3 4" key="1">
    <citation type="submission" date="2018-05" db="EMBL/GenBank/DDBJ databases">
        <title>Genomic Encyclopedia of Type Strains, Phase IV (KMG-IV): sequencing the most valuable type-strain genomes for metagenomic binning, comparative biology and taxonomic classification.</title>
        <authorList>
            <person name="Goeker M."/>
        </authorList>
    </citation>
    <scope>NUCLEOTIDE SEQUENCE [LARGE SCALE GENOMIC DNA]</scope>
    <source>
        <strain evidence="3 4">DSM 19792</strain>
    </source>
</reference>
<gene>
    <name evidence="3" type="ORF">DFR42_11720</name>
</gene>
<keyword evidence="4" id="KW-1185">Reference proteome</keyword>
<evidence type="ECO:0000259" key="2">
    <source>
        <dbReference type="Pfam" id="PF00857"/>
    </source>
</evidence>
<dbReference type="Pfam" id="PF00857">
    <property type="entry name" value="Isochorismatase"/>
    <property type="match status" value="1"/>
</dbReference>
<dbReference type="EMBL" id="QJKB01000017">
    <property type="protein sequence ID" value="PXX37257.1"/>
    <property type="molecule type" value="Genomic_DNA"/>
</dbReference>
<protein>
    <submittedName>
        <fullName evidence="3">Nicotinamidase-related amidase</fullName>
    </submittedName>
</protein>
<evidence type="ECO:0000313" key="3">
    <source>
        <dbReference type="EMBL" id="PXX37257.1"/>
    </source>
</evidence>
<dbReference type="PANTHER" id="PTHR43540:SF1">
    <property type="entry name" value="ISOCHORISMATASE HYDROLASE"/>
    <property type="match status" value="1"/>
</dbReference>
<organism evidence="3 4">
    <name type="scientific">Undibacterium pigrum</name>
    <dbReference type="NCBI Taxonomy" id="401470"/>
    <lineage>
        <taxon>Bacteria</taxon>
        <taxon>Pseudomonadati</taxon>
        <taxon>Pseudomonadota</taxon>
        <taxon>Betaproteobacteria</taxon>
        <taxon>Burkholderiales</taxon>
        <taxon>Oxalobacteraceae</taxon>
        <taxon>Undibacterium</taxon>
    </lineage>
</organism>
<dbReference type="InterPro" id="IPR036380">
    <property type="entry name" value="Isochorismatase-like_sf"/>
</dbReference>
<proteinExistence type="predicted"/>
<dbReference type="CDD" id="cd01014">
    <property type="entry name" value="nicotinamidase_related"/>
    <property type="match status" value="1"/>
</dbReference>
<dbReference type="InterPro" id="IPR000868">
    <property type="entry name" value="Isochorismatase-like_dom"/>
</dbReference>
<evidence type="ECO:0000313" key="4">
    <source>
        <dbReference type="Proteomes" id="UP000247792"/>
    </source>
</evidence>
<accession>A0A318ITQ0</accession>
<dbReference type="PANTHER" id="PTHR43540">
    <property type="entry name" value="PEROXYUREIDOACRYLATE/UREIDOACRYLATE AMIDOHYDROLASE-RELATED"/>
    <property type="match status" value="1"/>
</dbReference>
<dbReference type="InterPro" id="IPR050272">
    <property type="entry name" value="Isochorismatase-like_hydrls"/>
</dbReference>
<dbReference type="GO" id="GO:0016787">
    <property type="term" value="F:hydrolase activity"/>
    <property type="evidence" value="ECO:0007669"/>
    <property type="project" value="UniProtKB-KW"/>
</dbReference>
<dbReference type="Proteomes" id="UP000247792">
    <property type="component" value="Unassembled WGS sequence"/>
</dbReference>
<sequence length="194" mass="21347">MNTKSSTGANMAQTALILIDVQQGFDHPKWGQRNNPAAEQYMATLLQHWREQELPVIHVRHQSQEPDSPLRAGQEGYEFKPLARPLAGETIFTKKVNSGFIGTELEAWLQAKGIKQLVIAGLTTDHCVSTTTRMAGNLGFSVELVADACATFDRPGVNGELIPAEEIHRVHLASLHNEFCIVRNTADVIAAHTK</sequence>
<comment type="caution">
    <text evidence="3">The sequence shown here is derived from an EMBL/GenBank/DDBJ whole genome shotgun (WGS) entry which is preliminary data.</text>
</comment>